<keyword evidence="11" id="KW-1015">Disulfide bond</keyword>
<keyword evidence="8" id="KW-0862">Zinc</keyword>
<dbReference type="VEuPathDB" id="FungiDB:H257_18116"/>
<dbReference type="FunFam" id="2.40.10.10:FF:000002">
    <property type="entry name" value="Transmembrane protease serine"/>
    <property type="match status" value="1"/>
</dbReference>
<dbReference type="PROSITE" id="PS50240">
    <property type="entry name" value="TRYPSIN_DOM"/>
    <property type="match status" value="1"/>
</dbReference>
<dbReference type="GO" id="GO:0005615">
    <property type="term" value="C:extracellular space"/>
    <property type="evidence" value="ECO:0007669"/>
    <property type="project" value="TreeGrafter"/>
</dbReference>
<feature type="domain" description="Peptidase S1" evidence="15">
    <location>
        <begin position="353"/>
        <end position="521"/>
    </location>
</feature>
<evidence type="ECO:0000256" key="13">
    <source>
        <dbReference type="SAM" id="MobiDB-lite"/>
    </source>
</evidence>
<sequence>MKTSFVALFAVLATAAAASLTLTNEEINDGKIRTPEQLQAIQDDGDDNRKCHTSNDGYLPVLKPGNYQASKFHGCFRTSSQINEFLDVLVKQNPSVITKFQIGESVRKQPIYGYKVISKAGAQPKSLYFEALIHAREWTTGASTVWTISRILDDLSNGKNYALDLYNLYFVPVLNVDGYDISWTAGKRYQRKNANEVDLNRNFISKYVNPNPPKPSDQTYPGPFPFSEPETKAVDTFVKAHKDELFGYVDIHSNAASVLVPYGDTYAPIGGGEDEKFAKLGANVRDALNNVTGNPKEYTWEKSAALYPAYGCFDDYHYRTYNKPTVTLEMTGNDFVVPFSAIPIRGDEIYYGLWQFAKEVNVFNGTATTTPAPTTSSAPTTTKPAWEKVFRNTGLTFGKVKISYDAIPAAATSTIVRGWGFTNQLGSPSQTLQQVSVDTVSNEVCAASLKKKVDVSMLCAGGKAGKDSCQGDSGGPLTTVINNTESLVGVVSWGVECGEVGKPGVYSRISQARDFIEPYTKSSATVPNPTTTKKATPTTKAPTPKPAPTPSQGPCDSCDGCWYPASSHCYPAEYGIESCEMFADLGMVWCGKQP</sequence>
<dbReference type="EMBL" id="QUTD01008168">
    <property type="protein sequence ID" value="RHY47313.1"/>
    <property type="molecule type" value="Genomic_DNA"/>
</dbReference>
<evidence type="ECO:0000256" key="12">
    <source>
        <dbReference type="PROSITE-ProRule" id="PRU01379"/>
    </source>
</evidence>
<evidence type="ECO:0000256" key="14">
    <source>
        <dbReference type="SAM" id="SignalP"/>
    </source>
</evidence>
<dbReference type="Gene3D" id="3.40.630.10">
    <property type="entry name" value="Zn peptidases"/>
    <property type="match status" value="1"/>
</dbReference>
<name>A0A397CCC8_APHAT</name>
<organism evidence="18 22">
    <name type="scientific">Aphanomyces astaci</name>
    <name type="common">Crayfish plague agent</name>
    <dbReference type="NCBI Taxonomy" id="112090"/>
    <lineage>
        <taxon>Eukaryota</taxon>
        <taxon>Sar</taxon>
        <taxon>Stramenopiles</taxon>
        <taxon>Oomycota</taxon>
        <taxon>Saprolegniomycetes</taxon>
        <taxon>Saprolegniales</taxon>
        <taxon>Verrucalvaceae</taxon>
        <taxon>Aphanomyces</taxon>
    </lineage>
</organism>
<dbReference type="SMART" id="SM00020">
    <property type="entry name" value="Tryp_SPc"/>
    <property type="match status" value="1"/>
</dbReference>
<dbReference type="Proteomes" id="UP000266643">
    <property type="component" value="Unassembled WGS sequence"/>
</dbReference>
<evidence type="ECO:0000313" key="17">
    <source>
        <dbReference type="EMBL" id="RHX97782.1"/>
    </source>
</evidence>
<feature type="signal peptide" evidence="14">
    <location>
        <begin position="1"/>
        <end position="18"/>
    </location>
</feature>
<dbReference type="PANTHER" id="PTHR11705:SF143">
    <property type="entry name" value="SLL0236 PROTEIN"/>
    <property type="match status" value="1"/>
</dbReference>
<evidence type="ECO:0000256" key="8">
    <source>
        <dbReference type="ARBA" id="ARBA00022833"/>
    </source>
</evidence>
<keyword evidence="5" id="KW-0479">Metal-binding</keyword>
<evidence type="ECO:0000313" key="18">
    <source>
        <dbReference type="EMBL" id="RHY43048.1"/>
    </source>
</evidence>
<dbReference type="EMBL" id="QUSZ01010865">
    <property type="protein sequence ID" value="RHX97782.1"/>
    <property type="molecule type" value="Genomic_DNA"/>
</dbReference>
<dbReference type="GO" id="GO:0006508">
    <property type="term" value="P:proteolysis"/>
    <property type="evidence" value="ECO:0007669"/>
    <property type="project" value="UniProtKB-KW"/>
</dbReference>
<proteinExistence type="inferred from homology"/>
<dbReference type="InterPro" id="IPR033116">
    <property type="entry name" value="TRYPSIN_SER"/>
</dbReference>
<evidence type="ECO:0000313" key="22">
    <source>
        <dbReference type="Proteomes" id="UP000265716"/>
    </source>
</evidence>
<evidence type="ECO:0000313" key="19">
    <source>
        <dbReference type="EMBL" id="RHY47313.1"/>
    </source>
</evidence>
<dbReference type="InterPro" id="IPR000834">
    <property type="entry name" value="Peptidase_M14"/>
</dbReference>
<evidence type="ECO:0000256" key="6">
    <source>
        <dbReference type="ARBA" id="ARBA00022729"/>
    </source>
</evidence>
<dbReference type="GO" id="GO:0008270">
    <property type="term" value="F:zinc ion binding"/>
    <property type="evidence" value="ECO:0007669"/>
    <property type="project" value="InterPro"/>
</dbReference>
<dbReference type="GO" id="GO:0004181">
    <property type="term" value="F:metallocarboxypeptidase activity"/>
    <property type="evidence" value="ECO:0007669"/>
    <property type="project" value="InterPro"/>
</dbReference>
<feature type="active site" description="Proton donor/acceptor" evidence="12">
    <location>
        <position position="329"/>
    </location>
</feature>
<keyword evidence="4" id="KW-0645">Protease</keyword>
<dbReference type="SUPFAM" id="SSF53187">
    <property type="entry name" value="Zn-dependent exopeptidases"/>
    <property type="match status" value="1"/>
</dbReference>
<dbReference type="EMBL" id="QUTC01008704">
    <property type="protein sequence ID" value="RHY43048.1"/>
    <property type="molecule type" value="Genomic_DNA"/>
</dbReference>
<keyword evidence="3" id="KW-0121">Carboxypeptidase</keyword>
<comment type="similarity">
    <text evidence="2 12">Belongs to the peptidase M14 family.</text>
</comment>
<dbReference type="VEuPathDB" id="FungiDB:H257_18114"/>
<evidence type="ECO:0000256" key="2">
    <source>
        <dbReference type="ARBA" id="ARBA00005988"/>
    </source>
</evidence>
<keyword evidence="10" id="KW-0482">Metalloprotease</keyword>
<dbReference type="SMART" id="SM00631">
    <property type="entry name" value="Zn_pept"/>
    <property type="match status" value="1"/>
</dbReference>
<comment type="caution">
    <text evidence="18">The sequence shown here is derived from an EMBL/GenBank/DDBJ whole genome shotgun (WGS) entry which is preliminary data.</text>
</comment>
<evidence type="ECO:0000256" key="4">
    <source>
        <dbReference type="ARBA" id="ARBA00022670"/>
    </source>
</evidence>
<dbReference type="Proteomes" id="UP000265716">
    <property type="component" value="Unassembled WGS sequence"/>
</dbReference>
<feature type="compositionally biased region" description="Low complexity" evidence="13">
    <location>
        <begin position="524"/>
        <end position="542"/>
    </location>
</feature>
<feature type="domain" description="Peptidase M14" evidence="16">
    <location>
        <begin position="75"/>
        <end position="360"/>
    </location>
</feature>
<evidence type="ECO:0000259" key="16">
    <source>
        <dbReference type="PROSITE" id="PS52035"/>
    </source>
</evidence>
<evidence type="ECO:0000256" key="7">
    <source>
        <dbReference type="ARBA" id="ARBA00022801"/>
    </source>
</evidence>
<evidence type="ECO:0000256" key="11">
    <source>
        <dbReference type="ARBA" id="ARBA00023157"/>
    </source>
</evidence>
<dbReference type="AlphaFoldDB" id="A0A397CCC8"/>
<keyword evidence="9" id="KW-0843">Virulence</keyword>
<dbReference type="Proteomes" id="UP000286510">
    <property type="component" value="Unassembled WGS sequence"/>
</dbReference>
<dbReference type="SUPFAM" id="SSF50494">
    <property type="entry name" value="Trypsin-like serine proteases"/>
    <property type="match status" value="1"/>
</dbReference>
<reference evidence="21 22" key="1">
    <citation type="submission" date="2018-08" db="EMBL/GenBank/DDBJ databases">
        <title>Aphanomyces genome sequencing and annotation.</title>
        <authorList>
            <person name="Minardi D."/>
            <person name="Oidtmann B."/>
            <person name="Van Der Giezen M."/>
            <person name="Studholme D.J."/>
        </authorList>
    </citation>
    <scope>NUCLEOTIDE SEQUENCE [LARGE SCALE GENOMIC DNA]</scope>
    <source>
        <strain evidence="19 23">D2</strain>
        <strain evidence="20 24">FDL457</strain>
        <strain evidence="17 21">Kv</strain>
        <strain evidence="18 22">SA</strain>
    </source>
</reference>
<keyword evidence="7" id="KW-0378">Hydrolase</keyword>
<evidence type="ECO:0000313" key="23">
    <source>
        <dbReference type="Proteomes" id="UP000266643"/>
    </source>
</evidence>
<evidence type="ECO:0000256" key="5">
    <source>
        <dbReference type="ARBA" id="ARBA00022723"/>
    </source>
</evidence>
<dbReference type="Proteomes" id="UP000265427">
    <property type="component" value="Unassembled WGS sequence"/>
</dbReference>
<dbReference type="Pfam" id="PF00089">
    <property type="entry name" value="Trypsin"/>
    <property type="match status" value="1"/>
</dbReference>
<evidence type="ECO:0000313" key="24">
    <source>
        <dbReference type="Proteomes" id="UP000286510"/>
    </source>
</evidence>
<evidence type="ECO:0000256" key="10">
    <source>
        <dbReference type="ARBA" id="ARBA00023049"/>
    </source>
</evidence>
<dbReference type="InterPro" id="IPR043504">
    <property type="entry name" value="Peptidase_S1_PA_chymotrypsin"/>
</dbReference>
<comment type="cofactor">
    <cofactor evidence="1">
        <name>Zn(2+)</name>
        <dbReference type="ChEBI" id="CHEBI:29105"/>
    </cofactor>
</comment>
<gene>
    <name evidence="20" type="ORF">DYB26_005265</name>
    <name evidence="19" type="ORF">DYB30_011857</name>
    <name evidence="17" type="ORF">DYB36_009656</name>
    <name evidence="18" type="ORF">DYB38_011362</name>
</gene>
<dbReference type="EMBL" id="QUTF01010694">
    <property type="protein sequence ID" value="RHZ31285.1"/>
    <property type="molecule type" value="Genomic_DNA"/>
</dbReference>
<dbReference type="InterPro" id="IPR009003">
    <property type="entry name" value="Peptidase_S1_PA"/>
</dbReference>
<keyword evidence="6 14" id="KW-0732">Signal</keyword>
<dbReference type="PROSITE" id="PS52035">
    <property type="entry name" value="PEPTIDASE_M14"/>
    <property type="match status" value="1"/>
</dbReference>
<accession>A0A397CCC8</accession>
<feature type="region of interest" description="Disordered" evidence="13">
    <location>
        <begin position="521"/>
        <end position="554"/>
    </location>
</feature>
<evidence type="ECO:0000256" key="3">
    <source>
        <dbReference type="ARBA" id="ARBA00022645"/>
    </source>
</evidence>
<feature type="chain" id="PRO_5035557127" evidence="14">
    <location>
        <begin position="19"/>
        <end position="594"/>
    </location>
</feature>
<dbReference type="PANTHER" id="PTHR11705">
    <property type="entry name" value="PROTEASE FAMILY M14 CARBOXYPEPTIDASE A,B"/>
    <property type="match status" value="1"/>
</dbReference>
<protein>
    <submittedName>
        <fullName evidence="18">Uncharacterized protein</fullName>
    </submittedName>
</protein>
<evidence type="ECO:0000313" key="20">
    <source>
        <dbReference type="EMBL" id="RHZ31285.1"/>
    </source>
</evidence>
<dbReference type="Gene3D" id="2.40.10.10">
    <property type="entry name" value="Trypsin-like serine proteases"/>
    <property type="match status" value="1"/>
</dbReference>
<dbReference type="Pfam" id="PF00246">
    <property type="entry name" value="Peptidase_M14"/>
    <property type="match status" value="1"/>
</dbReference>
<evidence type="ECO:0000256" key="1">
    <source>
        <dbReference type="ARBA" id="ARBA00001947"/>
    </source>
</evidence>
<dbReference type="InterPro" id="IPR001254">
    <property type="entry name" value="Trypsin_dom"/>
</dbReference>
<dbReference type="GO" id="GO:0004252">
    <property type="term" value="F:serine-type endopeptidase activity"/>
    <property type="evidence" value="ECO:0007669"/>
    <property type="project" value="InterPro"/>
</dbReference>
<evidence type="ECO:0000259" key="15">
    <source>
        <dbReference type="PROSITE" id="PS50240"/>
    </source>
</evidence>
<dbReference type="PROSITE" id="PS00135">
    <property type="entry name" value="TRYPSIN_SER"/>
    <property type="match status" value="1"/>
</dbReference>
<evidence type="ECO:0000313" key="21">
    <source>
        <dbReference type="Proteomes" id="UP000265427"/>
    </source>
</evidence>
<dbReference type="CDD" id="cd00190">
    <property type="entry name" value="Tryp_SPc"/>
    <property type="match status" value="1"/>
</dbReference>
<evidence type="ECO:0000256" key="9">
    <source>
        <dbReference type="ARBA" id="ARBA00023026"/>
    </source>
</evidence>
<dbReference type="FunFam" id="3.40.630.10:FF:000084">
    <property type="entry name" value="Carboxypeptidase B2"/>
    <property type="match status" value="1"/>
</dbReference>